<dbReference type="AlphaFoldDB" id="B8M135"/>
<dbReference type="GO" id="GO:0008237">
    <property type="term" value="F:metallopeptidase activity"/>
    <property type="evidence" value="ECO:0007669"/>
    <property type="project" value="InterPro"/>
</dbReference>
<dbReference type="PhylomeDB" id="B8M135"/>
<feature type="chain" id="PRO_5002874587" evidence="1">
    <location>
        <begin position="24"/>
        <end position="345"/>
    </location>
</feature>
<dbReference type="Proteomes" id="UP000001745">
    <property type="component" value="Unassembled WGS sequence"/>
</dbReference>
<protein>
    <submittedName>
        <fullName evidence="2">Uncharacterized protein</fullName>
    </submittedName>
</protein>
<feature type="signal peptide" evidence="1">
    <location>
        <begin position="1"/>
        <end position="23"/>
    </location>
</feature>
<name>B8M135_TALSN</name>
<dbReference type="HOGENOM" id="CLU_804545_0_0_1"/>
<dbReference type="InParanoid" id="B8M135"/>
<proteinExistence type="predicted"/>
<dbReference type="RefSeq" id="XP_002477940.1">
    <property type="nucleotide sequence ID" value="XM_002477895.1"/>
</dbReference>
<reference evidence="3" key="1">
    <citation type="journal article" date="2015" name="Genome Announc.">
        <title>Genome sequence of the AIDS-associated pathogen Penicillium marneffei (ATCC18224) and its near taxonomic relative Talaromyces stipitatus (ATCC10500).</title>
        <authorList>
            <person name="Nierman W.C."/>
            <person name="Fedorova-Abrams N.D."/>
            <person name="Andrianopoulos A."/>
        </authorList>
    </citation>
    <scope>NUCLEOTIDE SEQUENCE [LARGE SCALE GENOMIC DNA]</scope>
    <source>
        <strain evidence="3">ATCC 10500 / CBS 375.48 / QM 6759 / NRRL 1006</strain>
    </source>
</reference>
<dbReference type="OrthoDB" id="4218258at2759"/>
<keyword evidence="3" id="KW-1185">Reference proteome</keyword>
<dbReference type="VEuPathDB" id="FungiDB:TSTA_082100"/>
<dbReference type="STRING" id="441959.B8M135"/>
<dbReference type="Gene3D" id="3.40.390.10">
    <property type="entry name" value="Collagenase (Catalytic Domain)"/>
    <property type="match status" value="1"/>
</dbReference>
<accession>B8M135</accession>
<dbReference type="GeneID" id="8104848"/>
<organism evidence="2 3">
    <name type="scientific">Talaromyces stipitatus (strain ATCC 10500 / CBS 375.48 / QM 6759 / NRRL 1006)</name>
    <name type="common">Penicillium stipitatum</name>
    <dbReference type="NCBI Taxonomy" id="441959"/>
    <lineage>
        <taxon>Eukaryota</taxon>
        <taxon>Fungi</taxon>
        <taxon>Dikarya</taxon>
        <taxon>Ascomycota</taxon>
        <taxon>Pezizomycotina</taxon>
        <taxon>Eurotiomycetes</taxon>
        <taxon>Eurotiomycetidae</taxon>
        <taxon>Eurotiales</taxon>
        <taxon>Trichocomaceae</taxon>
        <taxon>Talaromyces</taxon>
        <taxon>Talaromyces sect. Talaromyces</taxon>
    </lineage>
</organism>
<evidence type="ECO:0000313" key="3">
    <source>
        <dbReference type="Proteomes" id="UP000001745"/>
    </source>
</evidence>
<dbReference type="EMBL" id="EQ962653">
    <property type="protein sequence ID" value="EED20977.1"/>
    <property type="molecule type" value="Genomic_DNA"/>
</dbReference>
<keyword evidence="1" id="KW-0732">Signal</keyword>
<dbReference type="InterPro" id="IPR024079">
    <property type="entry name" value="MetalloPept_cat_dom_sf"/>
</dbReference>
<sequence>MKLFNSCFLLSAISMTIPYSSLAIATTTTATSPATAAGPVGGVWSTIPSPQGGNCDGYDVDTMVNDAKTLAQNAITAIQKMLNGGLKNADKTLVETAFTSWGVNYRQISFLNKIWITSGQDTLQTALSNYQNVLNILGGSTSTRARLMCTDAGWKYANKLGDVGQTPPDDPLPGITPAQPGFSWNPYFSVLIPDIEYDSSGQYGSSICTPYNSKGQQLSRPDGITWWQASLIMMCAGAFNGKTLSDRISSQSSLAVGTSLDSQQVPGGVFLHEMMHFIGQNIIDVVITMDNGSKVKAYGFDGSLMMAVNPDYAGKAVSNADNYRNFAMAVTLSDIDWSETGTKQS</sequence>
<evidence type="ECO:0000256" key="1">
    <source>
        <dbReference type="SAM" id="SignalP"/>
    </source>
</evidence>
<gene>
    <name evidence="2" type="ORF">TSTA_082100</name>
</gene>
<dbReference type="OMA" id="IWITSGQ"/>
<dbReference type="eggNOG" id="ENOG502SXZ0">
    <property type="taxonomic scope" value="Eukaryota"/>
</dbReference>
<evidence type="ECO:0000313" key="2">
    <source>
        <dbReference type="EMBL" id="EED20977.1"/>
    </source>
</evidence>